<evidence type="ECO:0000259" key="17">
    <source>
        <dbReference type="Pfam" id="PF08245"/>
    </source>
</evidence>
<keyword evidence="8 14" id="KW-0067">ATP-binding</keyword>
<dbReference type="HAMAP" id="MF_00046">
    <property type="entry name" value="MurC"/>
    <property type="match status" value="1"/>
</dbReference>
<proteinExistence type="inferred from homology"/>
<keyword evidence="6 14" id="KW-0132">Cell division</keyword>
<dbReference type="InterPro" id="IPR036615">
    <property type="entry name" value="Mur_ligase_C_dom_sf"/>
</dbReference>
<evidence type="ECO:0000256" key="4">
    <source>
        <dbReference type="ARBA" id="ARBA00022490"/>
    </source>
</evidence>
<dbReference type="Gene3D" id="3.40.50.720">
    <property type="entry name" value="NAD(P)-binding Rossmann-like Domain"/>
    <property type="match status" value="1"/>
</dbReference>
<keyword evidence="10 14" id="KW-0573">Peptidoglycan synthesis</keyword>
<evidence type="ECO:0000256" key="13">
    <source>
        <dbReference type="ARBA" id="ARBA00047833"/>
    </source>
</evidence>
<comment type="catalytic activity">
    <reaction evidence="13 14">
        <text>UDP-N-acetyl-alpha-D-muramate + L-alanine + ATP = UDP-N-acetyl-alpha-D-muramoyl-L-alanine + ADP + phosphate + H(+)</text>
        <dbReference type="Rhea" id="RHEA:23372"/>
        <dbReference type="ChEBI" id="CHEBI:15378"/>
        <dbReference type="ChEBI" id="CHEBI:30616"/>
        <dbReference type="ChEBI" id="CHEBI:43474"/>
        <dbReference type="ChEBI" id="CHEBI:57972"/>
        <dbReference type="ChEBI" id="CHEBI:70757"/>
        <dbReference type="ChEBI" id="CHEBI:83898"/>
        <dbReference type="ChEBI" id="CHEBI:456216"/>
        <dbReference type="EC" id="6.3.2.8"/>
    </reaction>
</comment>
<feature type="domain" description="Mur ligase N-terminal catalytic" evidence="15">
    <location>
        <begin position="17"/>
        <end position="115"/>
    </location>
</feature>
<keyword evidence="5 14" id="KW-0436">Ligase</keyword>
<evidence type="ECO:0000256" key="12">
    <source>
        <dbReference type="ARBA" id="ARBA00023316"/>
    </source>
</evidence>
<evidence type="ECO:0000256" key="6">
    <source>
        <dbReference type="ARBA" id="ARBA00022618"/>
    </source>
</evidence>
<dbReference type="SUPFAM" id="SSF51984">
    <property type="entry name" value="MurCD N-terminal domain"/>
    <property type="match status" value="1"/>
</dbReference>
<name>A0ABT7TFP8_9MICO</name>
<evidence type="ECO:0000256" key="3">
    <source>
        <dbReference type="ARBA" id="ARBA00012211"/>
    </source>
</evidence>
<comment type="pathway">
    <text evidence="2 14">Cell wall biogenesis; peptidoglycan biosynthesis.</text>
</comment>
<dbReference type="Gene3D" id="3.40.1190.10">
    <property type="entry name" value="Mur-like, catalytic domain"/>
    <property type="match status" value="1"/>
</dbReference>
<dbReference type="InterPro" id="IPR000713">
    <property type="entry name" value="Mur_ligase_N"/>
</dbReference>
<evidence type="ECO:0000256" key="2">
    <source>
        <dbReference type="ARBA" id="ARBA00004752"/>
    </source>
</evidence>
<dbReference type="Gene3D" id="3.90.190.20">
    <property type="entry name" value="Mur ligase, C-terminal domain"/>
    <property type="match status" value="1"/>
</dbReference>
<dbReference type="InterPro" id="IPR005758">
    <property type="entry name" value="UDP-N-AcMur_Ala_ligase_MurC"/>
</dbReference>
<evidence type="ECO:0000256" key="1">
    <source>
        <dbReference type="ARBA" id="ARBA00004496"/>
    </source>
</evidence>
<evidence type="ECO:0000313" key="18">
    <source>
        <dbReference type="EMBL" id="MDM7888418.1"/>
    </source>
</evidence>
<dbReference type="Pfam" id="PF02875">
    <property type="entry name" value="Mur_ligase_C"/>
    <property type="match status" value="1"/>
</dbReference>
<feature type="binding site" evidence="14">
    <location>
        <begin position="122"/>
        <end position="128"/>
    </location>
    <ligand>
        <name>ATP</name>
        <dbReference type="ChEBI" id="CHEBI:30616"/>
    </ligand>
</feature>
<accession>A0ABT7TFP8</accession>
<evidence type="ECO:0000256" key="14">
    <source>
        <dbReference type="HAMAP-Rule" id="MF_00046"/>
    </source>
</evidence>
<dbReference type="SUPFAM" id="SSF53244">
    <property type="entry name" value="MurD-like peptide ligases, peptide-binding domain"/>
    <property type="match status" value="1"/>
</dbReference>
<dbReference type="EC" id="6.3.2.8" evidence="3 14"/>
<dbReference type="InterPro" id="IPR050061">
    <property type="entry name" value="MurCDEF_pg_biosynth"/>
</dbReference>
<comment type="subcellular location">
    <subcellularLocation>
        <location evidence="1 14">Cytoplasm</location>
    </subcellularLocation>
</comment>
<feature type="domain" description="Mur ligase central" evidence="17">
    <location>
        <begin position="120"/>
        <end position="299"/>
    </location>
</feature>
<dbReference type="InterPro" id="IPR004101">
    <property type="entry name" value="Mur_ligase_C"/>
</dbReference>
<evidence type="ECO:0000256" key="5">
    <source>
        <dbReference type="ARBA" id="ARBA00022598"/>
    </source>
</evidence>
<keyword evidence="11 14" id="KW-0131">Cell cycle</keyword>
<protein>
    <recommendedName>
        <fullName evidence="3 14">UDP-N-acetylmuramate--L-alanine ligase</fullName>
        <ecNumber evidence="3 14">6.3.2.8</ecNumber>
    </recommendedName>
    <alternativeName>
        <fullName evidence="14">UDP-N-acetylmuramoyl-L-alanine synthetase</fullName>
    </alternativeName>
</protein>
<keyword evidence="12 14" id="KW-0961">Cell wall biogenesis/degradation</keyword>
<sequence length="475" mass="50355">MTIKPDLTQPIPDDLGTVHFVGIGGSGMSGIARMFLAAGHRVTGSDSRETATTGTMRDLGAEVHVGHDAANVGDADTVVVTSALWPDNPELLEAQRRGLPVLHRSQALAALIADHRLVAVAGAHGKTTSTGMIVTALVELGLDPSFVNGGVIQSLGTSSAPGGSDLFVVEADESDGSFLLYDVAVALITNVDADHLDHYGSEQAFIDAFVEFAGKASERIVVSSDDAGAKRVTEGVRAREHAPEIVTFGEAADADVRVERIVEAASVEVDLRADGQHHHMTLRVPGRHNAVNAVGAFAVLTGLGVEPADAIRGIEAFGGTERRFELHGVERGVSVYDDYAHHPTEVAAALRSARNVVGDGRIIAIHQPHLYSRTRLMAGDFARVYEELADHTVVLDVFGAREDPEPGVTGALVQERFTDQSKVEFLPDWDDAAARAAEVARDGDIVMTLSCGDVYRIIPQVLGALRQDGDGDRAR</sequence>
<evidence type="ECO:0000256" key="11">
    <source>
        <dbReference type="ARBA" id="ARBA00023306"/>
    </source>
</evidence>
<evidence type="ECO:0000256" key="7">
    <source>
        <dbReference type="ARBA" id="ARBA00022741"/>
    </source>
</evidence>
<keyword evidence="19" id="KW-1185">Reference proteome</keyword>
<dbReference type="InterPro" id="IPR036565">
    <property type="entry name" value="Mur-like_cat_sf"/>
</dbReference>
<dbReference type="RefSeq" id="WP_289470046.1">
    <property type="nucleotide sequence ID" value="NZ_JAUCMM010000004.1"/>
</dbReference>
<keyword evidence="7 14" id="KW-0547">Nucleotide-binding</keyword>
<evidence type="ECO:0000256" key="10">
    <source>
        <dbReference type="ARBA" id="ARBA00022984"/>
    </source>
</evidence>
<dbReference type="Pfam" id="PF01225">
    <property type="entry name" value="Mur_ligase"/>
    <property type="match status" value="1"/>
</dbReference>
<organism evidence="18 19">
    <name type="scientific">Curtobacterium subtropicum</name>
    <dbReference type="NCBI Taxonomy" id="3055138"/>
    <lineage>
        <taxon>Bacteria</taxon>
        <taxon>Bacillati</taxon>
        <taxon>Actinomycetota</taxon>
        <taxon>Actinomycetes</taxon>
        <taxon>Micrococcales</taxon>
        <taxon>Microbacteriaceae</taxon>
        <taxon>Curtobacterium</taxon>
    </lineage>
</organism>
<reference evidence="18 19" key="1">
    <citation type="submission" date="2023-06" db="EMBL/GenBank/DDBJ databases">
        <authorList>
            <person name="Feng G."/>
            <person name="Li J."/>
            <person name="Zhu H."/>
        </authorList>
    </citation>
    <scope>NUCLEOTIDE SEQUENCE [LARGE SCALE GENOMIC DNA]</scope>
    <source>
        <strain evidence="18 19">RHCJP20</strain>
    </source>
</reference>
<dbReference type="Pfam" id="PF08245">
    <property type="entry name" value="Mur_ligase_M"/>
    <property type="match status" value="1"/>
</dbReference>
<dbReference type="Proteomes" id="UP001235720">
    <property type="component" value="Unassembled WGS sequence"/>
</dbReference>
<dbReference type="GO" id="GO:0008763">
    <property type="term" value="F:UDP-N-acetylmuramate-L-alanine ligase activity"/>
    <property type="evidence" value="ECO:0007669"/>
    <property type="project" value="UniProtKB-EC"/>
</dbReference>
<dbReference type="EMBL" id="JAUCMM010000004">
    <property type="protein sequence ID" value="MDM7888418.1"/>
    <property type="molecule type" value="Genomic_DNA"/>
</dbReference>
<dbReference type="NCBIfam" id="TIGR01082">
    <property type="entry name" value="murC"/>
    <property type="match status" value="1"/>
</dbReference>
<feature type="domain" description="Mur ligase C-terminal" evidence="16">
    <location>
        <begin position="322"/>
        <end position="450"/>
    </location>
</feature>
<dbReference type="InterPro" id="IPR013221">
    <property type="entry name" value="Mur_ligase_cen"/>
</dbReference>
<gene>
    <name evidence="14 18" type="primary">murC</name>
    <name evidence="18" type="ORF">QUG98_08120</name>
</gene>
<evidence type="ECO:0000256" key="8">
    <source>
        <dbReference type="ARBA" id="ARBA00022840"/>
    </source>
</evidence>
<dbReference type="SUPFAM" id="SSF53623">
    <property type="entry name" value="MurD-like peptide ligases, catalytic domain"/>
    <property type="match status" value="1"/>
</dbReference>
<evidence type="ECO:0000256" key="9">
    <source>
        <dbReference type="ARBA" id="ARBA00022960"/>
    </source>
</evidence>
<evidence type="ECO:0000313" key="19">
    <source>
        <dbReference type="Proteomes" id="UP001235720"/>
    </source>
</evidence>
<dbReference type="PANTHER" id="PTHR43445">
    <property type="entry name" value="UDP-N-ACETYLMURAMATE--L-ALANINE LIGASE-RELATED"/>
    <property type="match status" value="1"/>
</dbReference>
<dbReference type="PANTHER" id="PTHR43445:SF3">
    <property type="entry name" value="UDP-N-ACETYLMURAMATE--L-ALANINE LIGASE"/>
    <property type="match status" value="1"/>
</dbReference>
<comment type="similarity">
    <text evidence="14">Belongs to the MurCDEF family.</text>
</comment>
<evidence type="ECO:0000259" key="15">
    <source>
        <dbReference type="Pfam" id="PF01225"/>
    </source>
</evidence>
<comment type="function">
    <text evidence="14">Cell wall formation.</text>
</comment>
<keyword evidence="9 14" id="KW-0133">Cell shape</keyword>
<keyword evidence="4 14" id="KW-0963">Cytoplasm</keyword>
<comment type="caution">
    <text evidence="18">The sequence shown here is derived from an EMBL/GenBank/DDBJ whole genome shotgun (WGS) entry which is preliminary data.</text>
</comment>
<evidence type="ECO:0000259" key="16">
    <source>
        <dbReference type="Pfam" id="PF02875"/>
    </source>
</evidence>